<protein>
    <submittedName>
        <fullName evidence="1">Uncharacterized protein</fullName>
    </submittedName>
</protein>
<proteinExistence type="predicted"/>
<dbReference type="EMBL" id="BARU01042697">
    <property type="protein sequence ID" value="GAH87578.1"/>
    <property type="molecule type" value="Genomic_DNA"/>
</dbReference>
<name>X1L082_9ZZZZ</name>
<feature type="non-terminal residue" evidence="1">
    <location>
        <position position="77"/>
    </location>
</feature>
<accession>X1L082</accession>
<gene>
    <name evidence="1" type="ORF">S03H2_65553</name>
</gene>
<evidence type="ECO:0000313" key="1">
    <source>
        <dbReference type="EMBL" id="GAH87578.1"/>
    </source>
</evidence>
<sequence length="77" mass="7801">MLNEGINEMWNLICGAAATAYNNTNARIGVGNGSTPAAEATQTGLQGASTEFKAMEGGNPTSGTNQKAVFKSSFGAT</sequence>
<reference evidence="1" key="1">
    <citation type="journal article" date="2014" name="Front. Microbiol.">
        <title>High frequency of phylogenetically diverse reductive dehalogenase-homologous genes in deep subseafloor sedimentary metagenomes.</title>
        <authorList>
            <person name="Kawai M."/>
            <person name="Futagami T."/>
            <person name="Toyoda A."/>
            <person name="Takaki Y."/>
            <person name="Nishi S."/>
            <person name="Hori S."/>
            <person name="Arai W."/>
            <person name="Tsubouchi T."/>
            <person name="Morono Y."/>
            <person name="Uchiyama I."/>
            <person name="Ito T."/>
            <person name="Fujiyama A."/>
            <person name="Inagaki F."/>
            <person name="Takami H."/>
        </authorList>
    </citation>
    <scope>NUCLEOTIDE SEQUENCE</scope>
    <source>
        <strain evidence="1">Expedition CK06-06</strain>
    </source>
</reference>
<organism evidence="1">
    <name type="scientific">marine sediment metagenome</name>
    <dbReference type="NCBI Taxonomy" id="412755"/>
    <lineage>
        <taxon>unclassified sequences</taxon>
        <taxon>metagenomes</taxon>
        <taxon>ecological metagenomes</taxon>
    </lineage>
</organism>
<dbReference type="AlphaFoldDB" id="X1L082"/>
<comment type="caution">
    <text evidence="1">The sequence shown here is derived from an EMBL/GenBank/DDBJ whole genome shotgun (WGS) entry which is preliminary data.</text>
</comment>